<evidence type="ECO:0000313" key="4">
    <source>
        <dbReference type="EMBL" id="CAH1433990.1"/>
    </source>
</evidence>
<dbReference type="Proteomes" id="UP001157418">
    <property type="component" value="Unassembled WGS sequence"/>
</dbReference>
<evidence type="ECO:0000256" key="1">
    <source>
        <dbReference type="ARBA" id="ARBA00004123"/>
    </source>
</evidence>
<protein>
    <recommendedName>
        <fullName evidence="3">Spp2/MOS2 G-patch domain-containing protein</fullName>
    </recommendedName>
</protein>
<evidence type="ECO:0000313" key="5">
    <source>
        <dbReference type="Proteomes" id="UP001157418"/>
    </source>
</evidence>
<dbReference type="GO" id="GO:0005681">
    <property type="term" value="C:spliceosomal complex"/>
    <property type="evidence" value="ECO:0007669"/>
    <property type="project" value="TreeGrafter"/>
</dbReference>
<dbReference type="Pfam" id="PF12656">
    <property type="entry name" value="G-patch_2"/>
    <property type="match status" value="1"/>
</dbReference>
<dbReference type="PANTHER" id="PTHR15818">
    <property type="entry name" value="G PATCH AND KOW-CONTAINING"/>
    <property type="match status" value="1"/>
</dbReference>
<sequence length="139" mass="16459">METLEKDKEHPNLEFEVINRTVEQTNSNITYGLNLRGKKDFPPDLETKVQRSKSISSIDNLMLNKLRNDDVEQVEKRFGEVFRGIVGMEEFEDMYVENFTSDFLKGYGWVEGRRIGKNAKEDVKVVEYTKWERRVWVCE</sequence>
<name>A0AAU9N467_9ASTR</name>
<keyword evidence="5" id="KW-1185">Reference proteome</keyword>
<comment type="subcellular location">
    <subcellularLocation>
        <location evidence="1">Nucleus</location>
    </subcellularLocation>
</comment>
<dbReference type="GO" id="GO:0000398">
    <property type="term" value="P:mRNA splicing, via spliceosome"/>
    <property type="evidence" value="ECO:0007669"/>
    <property type="project" value="InterPro"/>
</dbReference>
<keyword evidence="2" id="KW-0539">Nucleus</keyword>
<dbReference type="EMBL" id="CAKMRJ010003334">
    <property type="protein sequence ID" value="CAH1433990.1"/>
    <property type="molecule type" value="Genomic_DNA"/>
</dbReference>
<reference evidence="4 5" key="1">
    <citation type="submission" date="2022-01" db="EMBL/GenBank/DDBJ databases">
        <authorList>
            <person name="Xiong W."/>
            <person name="Schranz E."/>
        </authorList>
    </citation>
    <scope>NUCLEOTIDE SEQUENCE [LARGE SCALE GENOMIC DNA]</scope>
</reference>
<feature type="domain" description="Spp2/MOS2 G-patch" evidence="3">
    <location>
        <begin position="88"/>
        <end position="133"/>
    </location>
</feature>
<dbReference type="PANTHER" id="PTHR15818:SF2">
    <property type="entry name" value="G-PATCH DOMAIN AND KOW MOTIFS-CONTAINING PROTEIN"/>
    <property type="match status" value="1"/>
</dbReference>
<dbReference type="InterPro" id="IPR026822">
    <property type="entry name" value="Spp2/MOS2_G-patch"/>
</dbReference>
<dbReference type="InterPro" id="IPR045166">
    <property type="entry name" value="Spp2-like"/>
</dbReference>
<evidence type="ECO:0000256" key="2">
    <source>
        <dbReference type="ARBA" id="ARBA00023242"/>
    </source>
</evidence>
<accession>A0AAU9N467</accession>
<evidence type="ECO:0000259" key="3">
    <source>
        <dbReference type="Pfam" id="PF12656"/>
    </source>
</evidence>
<comment type="caution">
    <text evidence="4">The sequence shown here is derived from an EMBL/GenBank/DDBJ whole genome shotgun (WGS) entry which is preliminary data.</text>
</comment>
<gene>
    <name evidence="4" type="ORF">LVIROSA_LOCUS20544</name>
</gene>
<organism evidence="4 5">
    <name type="scientific">Lactuca virosa</name>
    <dbReference type="NCBI Taxonomy" id="75947"/>
    <lineage>
        <taxon>Eukaryota</taxon>
        <taxon>Viridiplantae</taxon>
        <taxon>Streptophyta</taxon>
        <taxon>Embryophyta</taxon>
        <taxon>Tracheophyta</taxon>
        <taxon>Spermatophyta</taxon>
        <taxon>Magnoliopsida</taxon>
        <taxon>eudicotyledons</taxon>
        <taxon>Gunneridae</taxon>
        <taxon>Pentapetalae</taxon>
        <taxon>asterids</taxon>
        <taxon>campanulids</taxon>
        <taxon>Asterales</taxon>
        <taxon>Asteraceae</taxon>
        <taxon>Cichorioideae</taxon>
        <taxon>Cichorieae</taxon>
        <taxon>Lactucinae</taxon>
        <taxon>Lactuca</taxon>
    </lineage>
</organism>
<dbReference type="AlphaFoldDB" id="A0AAU9N467"/>
<proteinExistence type="predicted"/>